<organism evidence="1 2">
    <name type="scientific">Solanum bulbocastanum</name>
    <name type="common">Wild potato</name>
    <dbReference type="NCBI Taxonomy" id="147425"/>
    <lineage>
        <taxon>Eukaryota</taxon>
        <taxon>Viridiplantae</taxon>
        <taxon>Streptophyta</taxon>
        <taxon>Embryophyta</taxon>
        <taxon>Tracheophyta</taxon>
        <taxon>Spermatophyta</taxon>
        <taxon>Magnoliopsida</taxon>
        <taxon>eudicotyledons</taxon>
        <taxon>Gunneridae</taxon>
        <taxon>Pentapetalae</taxon>
        <taxon>asterids</taxon>
        <taxon>lamiids</taxon>
        <taxon>Solanales</taxon>
        <taxon>Solanaceae</taxon>
        <taxon>Solanoideae</taxon>
        <taxon>Solaneae</taxon>
        <taxon>Solanum</taxon>
    </lineage>
</organism>
<reference evidence="1 2" key="1">
    <citation type="submission" date="2024-02" db="EMBL/GenBank/DDBJ databases">
        <title>de novo genome assembly of Solanum bulbocastanum strain 11H21.</title>
        <authorList>
            <person name="Hosaka A.J."/>
        </authorList>
    </citation>
    <scope>NUCLEOTIDE SEQUENCE [LARGE SCALE GENOMIC DNA]</scope>
    <source>
        <tissue evidence="1">Young leaves</tissue>
    </source>
</reference>
<keyword evidence="2" id="KW-1185">Reference proteome</keyword>
<dbReference type="EMBL" id="JBANQN010000007">
    <property type="protein sequence ID" value="KAK6784614.1"/>
    <property type="molecule type" value="Genomic_DNA"/>
</dbReference>
<protein>
    <submittedName>
        <fullName evidence="1">Uncharacterized protein</fullName>
    </submittedName>
</protein>
<evidence type="ECO:0000313" key="2">
    <source>
        <dbReference type="Proteomes" id="UP001371456"/>
    </source>
</evidence>
<accession>A0AAN8Y9E4</accession>
<dbReference type="AlphaFoldDB" id="A0AAN8Y9E4"/>
<proteinExistence type="predicted"/>
<name>A0AAN8Y9E4_SOLBU</name>
<gene>
    <name evidence="1" type="ORF">RDI58_018069</name>
</gene>
<comment type="caution">
    <text evidence="1">The sequence shown here is derived from an EMBL/GenBank/DDBJ whole genome shotgun (WGS) entry which is preliminary data.</text>
</comment>
<evidence type="ECO:0000313" key="1">
    <source>
        <dbReference type="EMBL" id="KAK6784614.1"/>
    </source>
</evidence>
<dbReference type="Proteomes" id="UP001371456">
    <property type="component" value="Unassembled WGS sequence"/>
</dbReference>
<sequence>MNPSGSSCLSKIMNFLRVIGTR</sequence>